<dbReference type="PROSITE" id="PS51257">
    <property type="entry name" value="PROKAR_LIPOPROTEIN"/>
    <property type="match status" value="1"/>
</dbReference>
<keyword evidence="2" id="KW-1185">Reference proteome</keyword>
<comment type="caution">
    <text evidence="1">The sequence shown here is derived from an EMBL/GenBank/DDBJ whole genome shotgun (WGS) entry which is preliminary data.</text>
</comment>
<proteinExistence type="predicted"/>
<dbReference type="Proteomes" id="UP000226437">
    <property type="component" value="Unassembled WGS sequence"/>
</dbReference>
<gene>
    <name evidence="1" type="ORF">CGL56_15525</name>
</gene>
<accession>A0A2G0CC55</accession>
<evidence type="ECO:0000313" key="2">
    <source>
        <dbReference type="Proteomes" id="UP000226437"/>
    </source>
</evidence>
<organism evidence="1 2">
    <name type="scientific">Neolewinella marina</name>
    <dbReference type="NCBI Taxonomy" id="438751"/>
    <lineage>
        <taxon>Bacteria</taxon>
        <taxon>Pseudomonadati</taxon>
        <taxon>Bacteroidota</taxon>
        <taxon>Saprospiria</taxon>
        <taxon>Saprospirales</taxon>
        <taxon>Lewinellaceae</taxon>
        <taxon>Neolewinella</taxon>
    </lineage>
</organism>
<dbReference type="EMBL" id="PDLO01000008">
    <property type="protein sequence ID" value="PHK97507.1"/>
    <property type="molecule type" value="Genomic_DNA"/>
</dbReference>
<dbReference type="RefSeq" id="WP_099107497.1">
    <property type="nucleotide sequence ID" value="NZ_JAATJF010000003.1"/>
</dbReference>
<dbReference type="AlphaFoldDB" id="A0A2G0CC55"/>
<reference evidence="1 2" key="1">
    <citation type="submission" date="2017-10" db="EMBL/GenBank/DDBJ databases">
        <title>The draft genome sequence of Lewinella marina KCTC 32374.</title>
        <authorList>
            <person name="Wang K."/>
        </authorList>
    </citation>
    <scope>NUCLEOTIDE SEQUENCE [LARGE SCALE GENOMIC DNA]</scope>
    <source>
        <strain evidence="1 2">MKG-38</strain>
    </source>
</reference>
<evidence type="ECO:0000313" key="1">
    <source>
        <dbReference type="EMBL" id="PHK97507.1"/>
    </source>
</evidence>
<dbReference type="OrthoDB" id="634553at2"/>
<name>A0A2G0CC55_9BACT</name>
<protein>
    <submittedName>
        <fullName evidence="1">Uncharacterized protein</fullName>
    </submittedName>
</protein>
<sequence length="317" mass="36119">MRWPCNLILLLLLVVACEKEPPPPTPAFYHWQTELDLPTDLLSRHAAERIYIKAFDVSRTGGRPEPSALLQSTVDTLPVEAVPVIFITNEVFAHPHPDLVQDLVGLLTEVFPFPYNELQIDCDWTATTRSAYFDFLVALGEASGKLVSCTVRLHQYRDRAAQGIPPVDRAVLMAYNTGDLQRWETENSILDPTIVEQYIREQPPYPLPLDLAVAAYDWAVVYRRDQLAYLVNEPELDELGDSLRFTRLAEGRYRVDSSTYYGGLYLYRGDLIRHETVDTATARALGWELWPRVANPGSRHLIYYHLGSRQWDSGAED</sequence>